<dbReference type="Pfam" id="PF02609">
    <property type="entry name" value="Exonuc_VII_S"/>
    <property type="match status" value="1"/>
</dbReference>
<dbReference type="EC" id="3.1.11.6" evidence="6"/>
<dbReference type="GO" id="GO:0008855">
    <property type="term" value="F:exodeoxyribonuclease VII activity"/>
    <property type="evidence" value="ECO:0007669"/>
    <property type="project" value="UniProtKB-EC"/>
</dbReference>
<dbReference type="InterPro" id="IPR037004">
    <property type="entry name" value="Exonuc_VII_ssu_sf"/>
</dbReference>
<comment type="caution">
    <text evidence="7">The sequence shown here is derived from an EMBL/GenBank/DDBJ whole genome shotgun (WGS) entry which is preliminary data.</text>
</comment>
<evidence type="ECO:0000313" key="7">
    <source>
        <dbReference type="EMBL" id="MET1257367.1"/>
    </source>
</evidence>
<gene>
    <name evidence="6" type="primary">xseB</name>
    <name evidence="7" type="ORF">ABVT43_19675</name>
</gene>
<dbReference type="EMBL" id="JBEVCJ010000052">
    <property type="protein sequence ID" value="MET1257367.1"/>
    <property type="molecule type" value="Genomic_DNA"/>
</dbReference>
<evidence type="ECO:0000313" key="8">
    <source>
        <dbReference type="Proteomes" id="UP001548189"/>
    </source>
</evidence>
<dbReference type="NCBIfam" id="NF002140">
    <property type="entry name" value="PRK00977.1-4"/>
    <property type="match status" value="1"/>
</dbReference>
<keyword evidence="4 6" id="KW-0378">Hydrolase</keyword>
<proteinExistence type="inferred from homology"/>
<dbReference type="Gene3D" id="1.10.287.1040">
    <property type="entry name" value="Exonuclease VII, small subunit"/>
    <property type="match status" value="1"/>
</dbReference>
<dbReference type="SUPFAM" id="SSF116842">
    <property type="entry name" value="XseB-like"/>
    <property type="match status" value="1"/>
</dbReference>
<evidence type="ECO:0000256" key="6">
    <source>
        <dbReference type="HAMAP-Rule" id="MF_00337"/>
    </source>
</evidence>
<evidence type="ECO:0000256" key="5">
    <source>
        <dbReference type="ARBA" id="ARBA00022839"/>
    </source>
</evidence>
<organism evidence="7 8">
    <name type="scientific">Aliikangiella maris</name>
    <dbReference type="NCBI Taxonomy" id="3162458"/>
    <lineage>
        <taxon>Bacteria</taxon>
        <taxon>Pseudomonadati</taxon>
        <taxon>Pseudomonadota</taxon>
        <taxon>Gammaproteobacteria</taxon>
        <taxon>Oceanospirillales</taxon>
        <taxon>Pleioneaceae</taxon>
        <taxon>Aliikangiella</taxon>
    </lineage>
</organism>
<comment type="subcellular location">
    <subcellularLocation>
        <location evidence="6">Cytoplasm</location>
    </subcellularLocation>
</comment>
<dbReference type="NCBIfam" id="TIGR01280">
    <property type="entry name" value="xseB"/>
    <property type="match status" value="1"/>
</dbReference>
<evidence type="ECO:0000256" key="1">
    <source>
        <dbReference type="ARBA" id="ARBA00009998"/>
    </source>
</evidence>
<name>A0ABV2BZK4_9GAMM</name>
<comment type="subunit">
    <text evidence="6">Heterooligomer composed of large and small subunits.</text>
</comment>
<sequence length="73" mass="8269">MSAEKLSFEDQLKQLEAIVESLEKGELPLEDSLSQFEKGVKLTRQCQQLLDEAQQKVTLLTQNGETPFTVTEE</sequence>
<keyword evidence="2 6" id="KW-0963">Cytoplasm</keyword>
<comment type="similarity">
    <text evidence="1 6">Belongs to the XseB family.</text>
</comment>
<dbReference type="HAMAP" id="MF_00337">
    <property type="entry name" value="Exonuc_7_S"/>
    <property type="match status" value="1"/>
</dbReference>
<dbReference type="RefSeq" id="WP_353897951.1">
    <property type="nucleotide sequence ID" value="NZ_JBEVCJ010000052.1"/>
</dbReference>
<dbReference type="PANTHER" id="PTHR34137:SF1">
    <property type="entry name" value="EXODEOXYRIBONUCLEASE 7 SMALL SUBUNIT"/>
    <property type="match status" value="1"/>
</dbReference>
<comment type="catalytic activity">
    <reaction evidence="6">
        <text>Exonucleolytic cleavage in either 5'- to 3'- or 3'- to 5'-direction to yield nucleoside 5'-phosphates.</text>
        <dbReference type="EC" id="3.1.11.6"/>
    </reaction>
</comment>
<dbReference type="PANTHER" id="PTHR34137">
    <property type="entry name" value="EXODEOXYRIBONUCLEASE 7 SMALL SUBUNIT"/>
    <property type="match status" value="1"/>
</dbReference>
<dbReference type="PIRSF" id="PIRSF006488">
    <property type="entry name" value="Exonuc_VII_S"/>
    <property type="match status" value="1"/>
</dbReference>
<keyword evidence="8" id="KW-1185">Reference proteome</keyword>
<keyword evidence="5 6" id="KW-0269">Exonuclease</keyword>
<evidence type="ECO:0000256" key="2">
    <source>
        <dbReference type="ARBA" id="ARBA00022490"/>
    </source>
</evidence>
<dbReference type="Proteomes" id="UP001548189">
    <property type="component" value="Unassembled WGS sequence"/>
</dbReference>
<accession>A0ABV2BZK4</accession>
<dbReference type="InterPro" id="IPR003761">
    <property type="entry name" value="Exonuc_VII_S"/>
</dbReference>
<reference evidence="7 8" key="1">
    <citation type="submission" date="2024-06" db="EMBL/GenBank/DDBJ databases">
        <authorList>
            <person name="Li F."/>
        </authorList>
    </citation>
    <scope>NUCLEOTIDE SEQUENCE [LARGE SCALE GENOMIC DNA]</scope>
    <source>
        <strain evidence="7 8">GXAS 311</strain>
    </source>
</reference>
<protein>
    <recommendedName>
        <fullName evidence="6">Exodeoxyribonuclease 7 small subunit</fullName>
        <ecNumber evidence="6">3.1.11.6</ecNumber>
    </recommendedName>
    <alternativeName>
        <fullName evidence="6">Exodeoxyribonuclease VII small subunit</fullName>
        <shortName evidence="6">Exonuclease VII small subunit</shortName>
    </alternativeName>
</protein>
<evidence type="ECO:0000256" key="4">
    <source>
        <dbReference type="ARBA" id="ARBA00022801"/>
    </source>
</evidence>
<evidence type="ECO:0000256" key="3">
    <source>
        <dbReference type="ARBA" id="ARBA00022722"/>
    </source>
</evidence>
<comment type="function">
    <text evidence="6">Bidirectionally degrades single-stranded DNA into large acid-insoluble oligonucleotides, which are then degraded further into small acid-soluble oligonucleotides.</text>
</comment>
<keyword evidence="3 6" id="KW-0540">Nuclease</keyword>